<feature type="transmembrane region" description="Helical" evidence="1">
    <location>
        <begin position="230"/>
        <end position="257"/>
    </location>
</feature>
<accession>A0A4Z1IM94</accession>
<dbReference type="Gene3D" id="1.20.1170.10">
    <property type="match status" value="1"/>
</dbReference>
<comment type="caution">
    <text evidence="2">The sequence shown here is derived from an EMBL/GenBank/DDBJ whole genome shotgun (WGS) entry which is preliminary data.</text>
</comment>
<sequence>MSTSTETITLKPDGFIGSDGKYILDNAIVVGLLNYVWTGVLLATNKDDYMTRTGITLDHYSTLSTYIEPLLDVYKPCQAHCQDFKDNVYGNIVDLSHAVKDYAHTAGGTTNGSFYANIIKYGNLLYDELQKPTAQQDQANVTNYRDAVTQLVDTEIDSITTLQGKAAKVKQDLMTFQQHCREDQTALDTQNTLITAGLTGDKGDLTQTQEKLISDKAELSADQDEYKEDIIIAATAVTYVWCYPIGTLIAGAIMGVYGARAAKMKATIDAVKELIEDDNDKIAADKNLIADLGLIKDDLNSLIAKIDVAVQALEGFVSVWGNVAGDLQAVKEATQDYSGTGNAITQGIEQQSIIDSWNELHDKMDVYCNIAYITAPEQVTLDSYAKALGGA</sequence>
<reference evidence="2 3" key="1">
    <citation type="submission" date="2017-12" db="EMBL/GenBank/DDBJ databases">
        <title>Comparative genomics of Botrytis spp.</title>
        <authorList>
            <person name="Valero-Jimenez C.A."/>
            <person name="Tapia P."/>
            <person name="Veloso J."/>
            <person name="Silva-Moreno E."/>
            <person name="Staats M."/>
            <person name="Valdes J.H."/>
            <person name="Van Kan J.A.L."/>
        </authorList>
    </citation>
    <scope>NUCLEOTIDE SEQUENCE [LARGE SCALE GENOMIC DNA]</scope>
    <source>
        <strain evidence="2 3">Be9601</strain>
    </source>
</reference>
<evidence type="ECO:0000313" key="2">
    <source>
        <dbReference type="EMBL" id="TGO62759.1"/>
    </source>
</evidence>
<evidence type="ECO:0000256" key="1">
    <source>
        <dbReference type="SAM" id="Phobius"/>
    </source>
</evidence>
<evidence type="ECO:0008006" key="4">
    <source>
        <dbReference type="Google" id="ProtNLM"/>
    </source>
</evidence>
<gene>
    <name evidence="2" type="ORF">BELL_1103g00020</name>
</gene>
<name>A0A4Z1IM94_9HELO</name>
<dbReference type="SUPFAM" id="SSF58100">
    <property type="entry name" value="Bacterial hemolysins"/>
    <property type="match status" value="1"/>
</dbReference>
<keyword evidence="1" id="KW-0812">Transmembrane</keyword>
<dbReference type="EMBL" id="PQXM01001101">
    <property type="protein sequence ID" value="TGO62759.1"/>
    <property type="molecule type" value="Genomic_DNA"/>
</dbReference>
<organism evidence="2 3">
    <name type="scientific">Botrytis elliptica</name>
    <dbReference type="NCBI Taxonomy" id="278938"/>
    <lineage>
        <taxon>Eukaryota</taxon>
        <taxon>Fungi</taxon>
        <taxon>Dikarya</taxon>
        <taxon>Ascomycota</taxon>
        <taxon>Pezizomycotina</taxon>
        <taxon>Leotiomycetes</taxon>
        <taxon>Helotiales</taxon>
        <taxon>Sclerotiniaceae</taxon>
        <taxon>Botrytis</taxon>
    </lineage>
</organism>
<evidence type="ECO:0000313" key="3">
    <source>
        <dbReference type="Proteomes" id="UP000297229"/>
    </source>
</evidence>
<keyword evidence="3" id="KW-1185">Reference proteome</keyword>
<proteinExistence type="predicted"/>
<keyword evidence="1" id="KW-1133">Transmembrane helix</keyword>
<protein>
    <recommendedName>
        <fullName evidence="4">Pesticidal crystal protein cry6Aa</fullName>
    </recommendedName>
</protein>
<dbReference type="CDD" id="cd22656">
    <property type="entry name" value="ClyA_Cry6Aa-like"/>
    <property type="match status" value="1"/>
</dbReference>
<keyword evidence="1" id="KW-0472">Membrane</keyword>
<dbReference type="AlphaFoldDB" id="A0A4Z1IM94"/>
<dbReference type="Proteomes" id="UP000297229">
    <property type="component" value="Unassembled WGS sequence"/>
</dbReference>